<dbReference type="KEGG" id="bkw:BkAM31D_23355"/>
<keyword evidence="3" id="KW-1185">Reference proteome</keyword>
<dbReference type="Proteomes" id="UP000193006">
    <property type="component" value="Chromosome"/>
</dbReference>
<dbReference type="Pfam" id="PF12773">
    <property type="entry name" value="DZR"/>
    <property type="match status" value="1"/>
</dbReference>
<feature type="domain" description="DZANK-type" evidence="1">
    <location>
        <begin position="107"/>
        <end position="160"/>
    </location>
</feature>
<evidence type="ECO:0000313" key="2">
    <source>
        <dbReference type="EMBL" id="ARK32568.1"/>
    </source>
</evidence>
<dbReference type="AlphaFoldDB" id="A0A1X9MGK8"/>
<organism evidence="2 3">
    <name type="scientific">Halalkalibacter krulwichiae</name>
    <dbReference type="NCBI Taxonomy" id="199441"/>
    <lineage>
        <taxon>Bacteria</taxon>
        <taxon>Bacillati</taxon>
        <taxon>Bacillota</taxon>
        <taxon>Bacilli</taxon>
        <taxon>Bacillales</taxon>
        <taxon>Bacillaceae</taxon>
        <taxon>Halalkalibacter</taxon>
    </lineage>
</organism>
<evidence type="ECO:0000259" key="1">
    <source>
        <dbReference type="Pfam" id="PF12773"/>
    </source>
</evidence>
<proteinExistence type="predicted"/>
<dbReference type="RefSeq" id="WP_066158843.1">
    <property type="nucleotide sequence ID" value="NZ_CP020814.1"/>
</dbReference>
<dbReference type="STRING" id="199441.BkAM31D_23355"/>
<protein>
    <submittedName>
        <fullName evidence="2">Double zinc ribbon</fullName>
    </submittedName>
</protein>
<dbReference type="EMBL" id="CP020814">
    <property type="protein sequence ID" value="ARK32568.1"/>
    <property type="molecule type" value="Genomic_DNA"/>
</dbReference>
<gene>
    <name evidence="2" type="ORF">BkAM31D_23355</name>
</gene>
<evidence type="ECO:0000313" key="3">
    <source>
        <dbReference type="Proteomes" id="UP000193006"/>
    </source>
</evidence>
<reference evidence="2 3" key="1">
    <citation type="submission" date="2017-04" db="EMBL/GenBank/DDBJ databases">
        <title>Bacillus krulwichiae AM31D Genome sequencing and assembly.</title>
        <authorList>
            <person name="Krulwich T.A."/>
            <person name="Anastor L."/>
            <person name="Ehrlich R."/>
            <person name="Ehrlich G.D."/>
            <person name="Janto B."/>
        </authorList>
    </citation>
    <scope>NUCLEOTIDE SEQUENCE [LARGE SCALE GENOMIC DNA]</scope>
    <source>
        <strain evidence="2 3">AM31D</strain>
    </source>
</reference>
<accession>A0A1X9MGK8</accession>
<name>A0A1X9MGK8_9BACI</name>
<dbReference type="InterPro" id="IPR025874">
    <property type="entry name" value="DZR"/>
</dbReference>
<sequence>MSGHFQSKLGEGLSKFQGGIEQGKQKLQVAQEVSRLKKEIQETSVRKSKILLELGLRTYQKIRTGEIDDEELVELTKNVYGFDQHLYASSRKVAELNKKEEESGSVCPSCETVNSADAKFCGGCGTKVERAAAVESVEGTACVRCEETVPEEAQFCSCCGVKV</sequence>